<gene>
    <name evidence="11" type="ORF">J2W69_001673</name>
</gene>
<dbReference type="Pfam" id="PF17152">
    <property type="entry name" value="CHASE8"/>
    <property type="match status" value="1"/>
</dbReference>
<organism evidence="11 12">
    <name type="scientific">Rheinheimera soli</name>
    <dbReference type="NCBI Taxonomy" id="443616"/>
    <lineage>
        <taxon>Bacteria</taxon>
        <taxon>Pseudomonadati</taxon>
        <taxon>Pseudomonadota</taxon>
        <taxon>Gammaproteobacteria</taxon>
        <taxon>Chromatiales</taxon>
        <taxon>Chromatiaceae</taxon>
        <taxon>Rheinheimera</taxon>
    </lineage>
</organism>
<accession>A0ABU1VYS5</accession>
<dbReference type="InterPro" id="IPR036890">
    <property type="entry name" value="HATPase_C_sf"/>
</dbReference>
<evidence type="ECO:0000259" key="10">
    <source>
        <dbReference type="PROSITE" id="PS50885"/>
    </source>
</evidence>
<evidence type="ECO:0000313" key="11">
    <source>
        <dbReference type="EMBL" id="MDR7120735.1"/>
    </source>
</evidence>
<reference evidence="11 12" key="1">
    <citation type="submission" date="2023-07" db="EMBL/GenBank/DDBJ databases">
        <title>Sorghum-associated microbial communities from plants grown in Nebraska, USA.</title>
        <authorList>
            <person name="Schachtman D."/>
        </authorList>
    </citation>
    <scope>NUCLEOTIDE SEQUENCE [LARGE SCALE GENOMIC DNA]</scope>
    <source>
        <strain evidence="11 12">4138</strain>
    </source>
</reference>
<keyword evidence="6 11" id="KW-0418">Kinase</keyword>
<keyword evidence="7" id="KW-0175">Coiled coil</keyword>
<evidence type="ECO:0000256" key="1">
    <source>
        <dbReference type="ARBA" id="ARBA00000085"/>
    </source>
</evidence>
<evidence type="ECO:0000256" key="7">
    <source>
        <dbReference type="SAM" id="Coils"/>
    </source>
</evidence>
<dbReference type="Pfam" id="PF02518">
    <property type="entry name" value="HATPase_c"/>
    <property type="match status" value="1"/>
</dbReference>
<comment type="subcellular location">
    <subcellularLocation>
        <location evidence="2">Membrane</location>
    </subcellularLocation>
</comment>
<protein>
    <recommendedName>
        <fullName evidence="3">histidine kinase</fullName>
        <ecNumber evidence="3">2.7.13.3</ecNumber>
    </recommendedName>
</protein>
<dbReference type="Gene3D" id="1.10.287.130">
    <property type="match status" value="1"/>
</dbReference>
<dbReference type="Pfam" id="PF00672">
    <property type="entry name" value="HAMP"/>
    <property type="match status" value="1"/>
</dbReference>
<evidence type="ECO:0000256" key="6">
    <source>
        <dbReference type="ARBA" id="ARBA00022777"/>
    </source>
</evidence>
<dbReference type="GO" id="GO:0016301">
    <property type="term" value="F:kinase activity"/>
    <property type="evidence" value="ECO:0007669"/>
    <property type="project" value="UniProtKB-KW"/>
</dbReference>
<keyword evidence="5" id="KW-0808">Transferase</keyword>
<evidence type="ECO:0000256" key="4">
    <source>
        <dbReference type="ARBA" id="ARBA00022553"/>
    </source>
</evidence>
<dbReference type="PANTHER" id="PTHR43065:SF47">
    <property type="match status" value="1"/>
</dbReference>
<evidence type="ECO:0000259" key="9">
    <source>
        <dbReference type="PROSITE" id="PS50109"/>
    </source>
</evidence>
<dbReference type="PROSITE" id="PS50109">
    <property type="entry name" value="HIS_KIN"/>
    <property type="match status" value="1"/>
</dbReference>
<feature type="transmembrane region" description="Helical" evidence="8">
    <location>
        <begin position="160"/>
        <end position="180"/>
    </location>
</feature>
<dbReference type="InterPro" id="IPR033417">
    <property type="entry name" value="CHASE8"/>
</dbReference>
<feature type="transmembrane region" description="Helical" evidence="8">
    <location>
        <begin position="12"/>
        <end position="32"/>
    </location>
</feature>
<dbReference type="SUPFAM" id="SSF55874">
    <property type="entry name" value="ATPase domain of HSP90 chaperone/DNA topoisomerase II/histidine kinase"/>
    <property type="match status" value="1"/>
</dbReference>
<evidence type="ECO:0000313" key="12">
    <source>
        <dbReference type="Proteomes" id="UP001257909"/>
    </source>
</evidence>
<keyword evidence="12" id="KW-1185">Reference proteome</keyword>
<feature type="domain" description="Histidine kinase" evidence="9">
    <location>
        <begin position="298"/>
        <end position="529"/>
    </location>
</feature>
<dbReference type="Gene3D" id="3.30.565.10">
    <property type="entry name" value="Histidine kinase-like ATPase, C-terminal domain"/>
    <property type="match status" value="1"/>
</dbReference>
<feature type="domain" description="HAMP" evidence="10">
    <location>
        <begin position="182"/>
        <end position="235"/>
    </location>
</feature>
<dbReference type="PRINTS" id="PR00344">
    <property type="entry name" value="BCTRLSENSOR"/>
</dbReference>
<comment type="caution">
    <text evidence="11">The sequence shown here is derived from an EMBL/GenBank/DDBJ whole genome shotgun (WGS) entry which is preliminary data.</text>
</comment>
<evidence type="ECO:0000256" key="8">
    <source>
        <dbReference type="SAM" id="Phobius"/>
    </source>
</evidence>
<dbReference type="PROSITE" id="PS50885">
    <property type="entry name" value="HAMP"/>
    <property type="match status" value="1"/>
</dbReference>
<dbReference type="EC" id="2.7.13.3" evidence="3"/>
<dbReference type="Gene3D" id="6.10.340.10">
    <property type="match status" value="1"/>
</dbReference>
<dbReference type="InterPro" id="IPR004358">
    <property type="entry name" value="Sig_transdc_His_kin-like_C"/>
</dbReference>
<evidence type="ECO:0000256" key="5">
    <source>
        <dbReference type="ARBA" id="ARBA00022679"/>
    </source>
</evidence>
<feature type="coiled-coil region" evidence="7">
    <location>
        <begin position="230"/>
        <end position="279"/>
    </location>
</feature>
<name>A0ABU1VYS5_9GAMM</name>
<dbReference type="InterPro" id="IPR003594">
    <property type="entry name" value="HATPase_dom"/>
</dbReference>
<keyword evidence="4" id="KW-0597">Phosphoprotein</keyword>
<sequence length="538" mass="60202">MMILLSFRYRVFFSILLLTLLSLSIVLVPLFWTSSDQYKAQLQSYTSAQARILASMSSAAIVFDQPESASTMLDSLKESPDIVSASLLKYDEFSDSHQLFASYGTEPVPPSSEQLEEQHIFDADYLHSVTPVMVDNNLLGYLRLTVSLTPLKQQLAQLKWGLVLTLLLTLGLASWLALIASRSALRPLDHLKRVTSSIADTKDYSRRASNSSDPDIQGLIQSFNAMLDVIEQINSDQQDKEQEILELNKTLEQKVQSRTAELQRSVQELDQTLQHLKTTQTKLVEREKMASLGCLVAGVAHEINTPVGVAVTAVTHLSFLTSELSHAVESGSISKSMFSKMTAELNETSAIVLKNLERAAEQIRSFKMVAIDQSSEEAREFNLLEYIQNIVLSLRPKLKYTQHQIKLEIDPTIRLYSFPGVYSQIFTNLIMNSLIHGFKDIEAGEVVIQAQQQEGFLQLNYYDNGKGIAKEIKTKIWDPFVTTNRQAGGSGLGTYILYNLITQGLNGRIDLVDDVQQGVHFAMLIPLVNEPAHQRNDL</sequence>
<evidence type="ECO:0000256" key="2">
    <source>
        <dbReference type="ARBA" id="ARBA00004370"/>
    </source>
</evidence>
<dbReference type="SMART" id="SM00304">
    <property type="entry name" value="HAMP"/>
    <property type="match status" value="1"/>
</dbReference>
<proteinExistence type="predicted"/>
<comment type="catalytic activity">
    <reaction evidence="1">
        <text>ATP + protein L-histidine = ADP + protein N-phospho-L-histidine.</text>
        <dbReference type="EC" id="2.7.13.3"/>
    </reaction>
</comment>
<keyword evidence="8" id="KW-1133">Transmembrane helix</keyword>
<evidence type="ECO:0000256" key="3">
    <source>
        <dbReference type="ARBA" id="ARBA00012438"/>
    </source>
</evidence>
<keyword evidence="8" id="KW-0472">Membrane</keyword>
<dbReference type="PANTHER" id="PTHR43065">
    <property type="entry name" value="SENSOR HISTIDINE KINASE"/>
    <property type="match status" value="1"/>
</dbReference>
<dbReference type="SMART" id="SM00387">
    <property type="entry name" value="HATPase_c"/>
    <property type="match status" value="1"/>
</dbReference>
<keyword evidence="8" id="KW-0812">Transmembrane</keyword>
<dbReference type="CDD" id="cd06225">
    <property type="entry name" value="HAMP"/>
    <property type="match status" value="1"/>
</dbReference>
<dbReference type="EMBL" id="JAVDWR010000004">
    <property type="protein sequence ID" value="MDR7120735.1"/>
    <property type="molecule type" value="Genomic_DNA"/>
</dbReference>
<dbReference type="InterPro" id="IPR005467">
    <property type="entry name" value="His_kinase_dom"/>
</dbReference>
<dbReference type="RefSeq" id="WP_310276613.1">
    <property type="nucleotide sequence ID" value="NZ_JAVDWR010000004.1"/>
</dbReference>
<dbReference type="InterPro" id="IPR003660">
    <property type="entry name" value="HAMP_dom"/>
</dbReference>
<dbReference type="Proteomes" id="UP001257909">
    <property type="component" value="Unassembled WGS sequence"/>
</dbReference>